<dbReference type="InterPro" id="IPR053140">
    <property type="entry name" value="GDSL_Rv0518-like"/>
</dbReference>
<dbReference type="KEGG" id="acab:QRX50_32915"/>
<dbReference type="Proteomes" id="UP001236014">
    <property type="component" value="Chromosome"/>
</dbReference>
<dbReference type="EC" id="3.1.-.-" evidence="3"/>
<evidence type="ECO:0000313" key="4">
    <source>
        <dbReference type="Proteomes" id="UP001236014"/>
    </source>
</evidence>
<evidence type="ECO:0000256" key="1">
    <source>
        <dbReference type="SAM" id="MobiDB-lite"/>
    </source>
</evidence>
<dbReference type="CDD" id="cd01832">
    <property type="entry name" value="SGNH_hydrolase_like_1"/>
    <property type="match status" value="1"/>
</dbReference>
<evidence type="ECO:0000259" key="2">
    <source>
        <dbReference type="Pfam" id="PF13472"/>
    </source>
</evidence>
<feature type="domain" description="SGNH hydrolase-type esterase" evidence="2">
    <location>
        <begin position="8"/>
        <end position="179"/>
    </location>
</feature>
<gene>
    <name evidence="3" type="ORF">QRX50_32915</name>
</gene>
<dbReference type="AlphaFoldDB" id="A0A9Y2I9F1"/>
<proteinExistence type="predicted"/>
<dbReference type="RefSeq" id="WP_285967000.1">
    <property type="nucleotide sequence ID" value="NZ_CP127294.1"/>
</dbReference>
<reference evidence="3 4" key="1">
    <citation type="submission" date="2023-06" db="EMBL/GenBank/DDBJ databases">
        <authorList>
            <person name="Oyuntsetseg B."/>
            <person name="Kim S.B."/>
        </authorList>
    </citation>
    <scope>NUCLEOTIDE SEQUENCE [LARGE SCALE GENOMIC DNA]</scope>
    <source>
        <strain evidence="3 4">2-15</strain>
    </source>
</reference>
<protein>
    <submittedName>
        <fullName evidence="3">SGNH/GDSL hydrolase family protein</fullName>
        <ecNumber evidence="3">3.1.-.-</ecNumber>
    </submittedName>
</protein>
<keyword evidence="3" id="KW-0378">Hydrolase</keyword>
<dbReference type="Pfam" id="PF13472">
    <property type="entry name" value="Lipase_GDSL_2"/>
    <property type="match status" value="1"/>
</dbReference>
<name>A0A9Y2I9F1_9PSEU</name>
<feature type="region of interest" description="Disordered" evidence="1">
    <location>
        <begin position="1"/>
        <end position="24"/>
    </location>
</feature>
<dbReference type="InterPro" id="IPR036514">
    <property type="entry name" value="SGNH_hydro_sf"/>
</dbReference>
<dbReference type="PANTHER" id="PTHR43784">
    <property type="entry name" value="GDSL-LIKE LIPASE/ACYLHYDROLASE, PUTATIVE (AFU_ORTHOLOGUE AFUA_2G00820)-RELATED"/>
    <property type="match status" value="1"/>
</dbReference>
<organism evidence="3 4">
    <name type="scientific">Amycolatopsis carbonis</name>
    <dbReference type="NCBI Taxonomy" id="715471"/>
    <lineage>
        <taxon>Bacteria</taxon>
        <taxon>Bacillati</taxon>
        <taxon>Actinomycetota</taxon>
        <taxon>Actinomycetes</taxon>
        <taxon>Pseudonocardiales</taxon>
        <taxon>Pseudonocardiaceae</taxon>
        <taxon>Amycolatopsis</taxon>
    </lineage>
</organism>
<dbReference type="PANTHER" id="PTHR43784:SF2">
    <property type="entry name" value="GDSL-LIKE LIPASE_ACYLHYDROLASE, PUTATIVE (AFU_ORTHOLOGUE AFUA_2G00820)-RELATED"/>
    <property type="match status" value="1"/>
</dbReference>
<dbReference type="SUPFAM" id="SSF52266">
    <property type="entry name" value="SGNH hydrolase"/>
    <property type="match status" value="1"/>
</dbReference>
<sequence length="272" mass="30169">MTNRLVSLGDSFTEGVGDDDPAAPNGVRGWADRVAEVLGGREPDFRYANLAIRGKLLSQVLAEQVEPAIAMEPDLVTLYAGGNDLMRPKVDIDALTDSYELAVARLRGTGARVLLFTGVDGVEDALFRQMRGRVAIYNENVRGIAARHGTLLVDMWSMRQLRDRRLWAPDRLHLNSRGHLEIAIAVLGVLGIPHDLTSAELGPRPRLSARERRDENLRWSREHAWPWVQRRLRGESSGDTMSPKRPMLESFGSSARESGARGSGTDARRVRS</sequence>
<dbReference type="Gene3D" id="3.40.50.1110">
    <property type="entry name" value="SGNH hydrolase"/>
    <property type="match status" value="1"/>
</dbReference>
<dbReference type="InterPro" id="IPR013830">
    <property type="entry name" value="SGNH_hydro"/>
</dbReference>
<evidence type="ECO:0000313" key="3">
    <source>
        <dbReference type="EMBL" id="WIX76250.1"/>
    </source>
</evidence>
<accession>A0A9Y2I9F1</accession>
<dbReference type="EMBL" id="CP127294">
    <property type="protein sequence ID" value="WIX76250.1"/>
    <property type="molecule type" value="Genomic_DNA"/>
</dbReference>
<keyword evidence="4" id="KW-1185">Reference proteome</keyword>
<dbReference type="GO" id="GO:0016787">
    <property type="term" value="F:hydrolase activity"/>
    <property type="evidence" value="ECO:0007669"/>
    <property type="project" value="UniProtKB-KW"/>
</dbReference>
<feature type="region of interest" description="Disordered" evidence="1">
    <location>
        <begin position="232"/>
        <end position="272"/>
    </location>
</feature>